<dbReference type="CDD" id="cd12148">
    <property type="entry name" value="fungal_TF_MHR"/>
    <property type="match status" value="2"/>
</dbReference>
<dbReference type="Proteomes" id="UP000249363">
    <property type="component" value="Unassembled WGS sequence"/>
</dbReference>
<dbReference type="SUPFAM" id="SSF48264">
    <property type="entry name" value="Cytochrome P450"/>
    <property type="match status" value="1"/>
</dbReference>
<dbReference type="GO" id="GO:0005506">
    <property type="term" value="F:iron ion binding"/>
    <property type="evidence" value="ECO:0007669"/>
    <property type="project" value="InterPro"/>
</dbReference>
<feature type="compositionally biased region" description="Polar residues" evidence="7">
    <location>
        <begin position="13"/>
        <end position="22"/>
    </location>
</feature>
<organism evidence="9 10">
    <name type="scientific">Talaromyces amestolkiae</name>
    <dbReference type="NCBI Taxonomy" id="1196081"/>
    <lineage>
        <taxon>Eukaryota</taxon>
        <taxon>Fungi</taxon>
        <taxon>Dikarya</taxon>
        <taxon>Ascomycota</taxon>
        <taxon>Pezizomycotina</taxon>
        <taxon>Eurotiomycetes</taxon>
        <taxon>Eurotiomycetidae</taxon>
        <taxon>Eurotiales</taxon>
        <taxon>Trichocomaceae</taxon>
        <taxon>Talaromyces</taxon>
        <taxon>Talaromyces sect. Talaromyces</taxon>
    </lineage>
</organism>
<evidence type="ECO:0000256" key="4">
    <source>
        <dbReference type="ARBA" id="ARBA00023125"/>
    </source>
</evidence>
<dbReference type="InterPro" id="IPR050815">
    <property type="entry name" value="TF_fung"/>
</dbReference>
<dbReference type="AlphaFoldDB" id="A0A364KV97"/>
<dbReference type="SMART" id="SM00066">
    <property type="entry name" value="GAL4"/>
    <property type="match status" value="1"/>
</dbReference>
<dbReference type="InterPro" id="IPR001138">
    <property type="entry name" value="Zn2Cys6_DnaBD"/>
</dbReference>
<dbReference type="Pfam" id="PF00067">
    <property type="entry name" value="p450"/>
    <property type="match status" value="1"/>
</dbReference>
<dbReference type="Gene3D" id="1.10.630.10">
    <property type="entry name" value="Cytochrome P450"/>
    <property type="match status" value="1"/>
</dbReference>
<keyword evidence="3" id="KW-0805">Transcription regulation</keyword>
<dbReference type="InterPro" id="IPR001128">
    <property type="entry name" value="Cyt_P450"/>
</dbReference>
<feature type="compositionally biased region" description="Polar residues" evidence="7">
    <location>
        <begin position="835"/>
        <end position="852"/>
    </location>
</feature>
<evidence type="ECO:0000259" key="8">
    <source>
        <dbReference type="PROSITE" id="PS50048"/>
    </source>
</evidence>
<sequence>MPMPALMSEEKNASTTSTSRQRPGSACEECRRRKLRCDRQPQCGNCVEAGVVCTTTTVRPARGPKKGHLKALKGRIATLERCIMEQQGGLSLPLSDGSLSPENTQPCSPDGENADKLLERRTSVASIASSVHIPYAIPELVKADLDQLYFERVHPLIPVLQRTRYFTWAKGPSKSDSRIALQYAMWTLAASLSTHCQSIRDSLYTHTKRTLEIIESKDNEMDFFDIEQAQAWLLLAIYQFTRSTYRKGWLSAGRLFRLIQMMRLYEIDSPNELAAQLIEPDWVEVEEKRRTFWMAYTLDRFANIRKGWPITLTEHVLTRLPMPEAEFQSGQPINMGFLSDSLAGNDFITTPQSSFAECIILATICGRSLSHRHLSMVDGVYGSNPQEFWSRHEWIDSALTTRISMLSLTYPFQSEQMDPMLLFTKMIAQTTILCLHKIIESATWDAPEYSSLILEYEQRSRIAAKETVELAKELTHLSYFKVHPFTPIPLCICAEFLNSRDRDIDPSVNAQLQEILNALQYLKNVNTLASENPTLPFWVDLNMASFGVDTAVKMHAHKIGEFAFGESFGFLDREEDYMNLISAVDSRGEVLNALGHLPRIFRYLVLRLSLDSFWTRGKQGAQALAVLGAKSYFKRRDQRNESRNDILSFLLKAKDPDTGASLTEKEIIAESISFIVGGSDTTSTTMTNFVDIVSRSDDLQKSLQEELDNAYPGEMPQDWVAAFKEVEKLPVLNAMLQETMRIRPTSATGLERVTPKGGATIAGQFIPEGCNGANPCSTCEELEVHCQYDLPCTTRTAPEIRNTPIDTRNDRTTALEQRLQRIERRLASLEDHRLPNNNQTSESLQYGSQQSRQRSKAMRRGSWSTEQETAPTVPVMSMSRISDQSGGVDGMCSVALREGAEEDEYFGNSSNVAFLRSIVQATVHSTEFGDRTVSETGITSSENCGHSNSNSFFTWPSRTDQSGNKSRRTPIDPFALPPKDASDDMLHLYFNTVNLMIPCIHEDSFRQALIQMRTEGPENVRRSWLGVLNMMFAITTNVMTPTSPTQDRARQSNTFYERAVELVRPGILGRPSVEMGMDWTLV</sequence>
<dbReference type="GO" id="GO:0003677">
    <property type="term" value="F:DNA binding"/>
    <property type="evidence" value="ECO:0007669"/>
    <property type="project" value="UniProtKB-KW"/>
</dbReference>
<keyword evidence="2" id="KW-0479">Metal-binding</keyword>
<evidence type="ECO:0000313" key="9">
    <source>
        <dbReference type="EMBL" id="RAO67486.1"/>
    </source>
</evidence>
<dbReference type="Pfam" id="PF04082">
    <property type="entry name" value="Fungal_trans"/>
    <property type="match status" value="1"/>
</dbReference>
<dbReference type="GeneID" id="63792714"/>
<reference evidence="9 10" key="1">
    <citation type="journal article" date="2017" name="Biotechnol. Biofuels">
        <title>Differential beta-glucosidase expression as a function of carbon source availability in Talaromyces amestolkiae: a genomic and proteomic approach.</title>
        <authorList>
            <person name="de Eugenio L.I."/>
            <person name="Mendez-Liter J.A."/>
            <person name="Nieto-Dominguez M."/>
            <person name="Alonso L."/>
            <person name="Gil-Munoz J."/>
            <person name="Barriuso J."/>
            <person name="Prieto A."/>
            <person name="Martinez M.J."/>
        </authorList>
    </citation>
    <scope>NUCLEOTIDE SEQUENCE [LARGE SCALE GENOMIC DNA]</scope>
    <source>
        <strain evidence="9 10">CIB</strain>
    </source>
</reference>
<dbReference type="Gene3D" id="4.10.240.10">
    <property type="entry name" value="Zn(2)-C6 fungal-type DNA-binding domain"/>
    <property type="match status" value="2"/>
</dbReference>
<dbReference type="PROSITE" id="PS50048">
    <property type="entry name" value="ZN2_CY6_FUNGAL_2"/>
    <property type="match status" value="1"/>
</dbReference>
<feature type="region of interest" description="Disordered" evidence="7">
    <location>
        <begin position="938"/>
        <end position="971"/>
    </location>
</feature>
<evidence type="ECO:0000256" key="1">
    <source>
        <dbReference type="ARBA" id="ARBA00004123"/>
    </source>
</evidence>
<comment type="caution">
    <text evidence="9">The sequence shown here is derived from an EMBL/GenBank/DDBJ whole genome shotgun (WGS) entry which is preliminary data.</text>
</comment>
<dbReference type="GO" id="GO:0000981">
    <property type="term" value="F:DNA-binding transcription factor activity, RNA polymerase II-specific"/>
    <property type="evidence" value="ECO:0007669"/>
    <property type="project" value="InterPro"/>
</dbReference>
<dbReference type="PANTHER" id="PTHR47338:SF3">
    <property type="entry name" value="C6 FINGER DOMAIN TRANSCRIPTION FACTOR DBAA-RELATED"/>
    <property type="match status" value="1"/>
</dbReference>
<evidence type="ECO:0000313" key="10">
    <source>
        <dbReference type="Proteomes" id="UP000249363"/>
    </source>
</evidence>
<evidence type="ECO:0000256" key="6">
    <source>
        <dbReference type="ARBA" id="ARBA00023242"/>
    </source>
</evidence>
<evidence type="ECO:0000256" key="3">
    <source>
        <dbReference type="ARBA" id="ARBA00023015"/>
    </source>
</evidence>
<dbReference type="GO" id="GO:0006351">
    <property type="term" value="P:DNA-templated transcription"/>
    <property type="evidence" value="ECO:0007669"/>
    <property type="project" value="InterPro"/>
</dbReference>
<feature type="compositionally biased region" description="Polar residues" evidence="7">
    <location>
        <begin position="938"/>
        <end position="964"/>
    </location>
</feature>
<protein>
    <recommendedName>
        <fullName evidence="8">Zn(2)-C6 fungal-type domain-containing protein</fullName>
    </recommendedName>
</protein>
<feature type="region of interest" description="Disordered" evidence="7">
    <location>
        <begin position="1"/>
        <end position="25"/>
    </location>
</feature>
<dbReference type="SMART" id="SM00906">
    <property type="entry name" value="Fungal_trans"/>
    <property type="match status" value="1"/>
</dbReference>
<keyword evidence="10" id="KW-1185">Reference proteome</keyword>
<evidence type="ECO:0000256" key="2">
    <source>
        <dbReference type="ARBA" id="ARBA00022723"/>
    </source>
</evidence>
<dbReference type="SUPFAM" id="SSF57701">
    <property type="entry name" value="Zn2/Cys6 DNA-binding domain"/>
    <property type="match status" value="1"/>
</dbReference>
<dbReference type="GO" id="GO:0005634">
    <property type="term" value="C:nucleus"/>
    <property type="evidence" value="ECO:0007669"/>
    <property type="project" value="UniProtKB-SubCell"/>
</dbReference>
<name>A0A364KV97_TALAM</name>
<gene>
    <name evidence="9" type="ORF">BHQ10_003498</name>
</gene>
<keyword evidence="5" id="KW-0804">Transcription</keyword>
<dbReference type="GO" id="GO:0020037">
    <property type="term" value="F:heme binding"/>
    <property type="evidence" value="ECO:0007669"/>
    <property type="project" value="InterPro"/>
</dbReference>
<dbReference type="GO" id="GO:0016705">
    <property type="term" value="F:oxidoreductase activity, acting on paired donors, with incorporation or reduction of molecular oxygen"/>
    <property type="evidence" value="ECO:0007669"/>
    <property type="project" value="InterPro"/>
</dbReference>
<dbReference type="PROSITE" id="PS00463">
    <property type="entry name" value="ZN2_CY6_FUNGAL_1"/>
    <property type="match status" value="1"/>
</dbReference>
<dbReference type="PANTHER" id="PTHR47338">
    <property type="entry name" value="ZN(II)2CYS6 TRANSCRIPTION FACTOR (EUROFUNG)-RELATED"/>
    <property type="match status" value="1"/>
</dbReference>
<dbReference type="EMBL" id="MIKG01000005">
    <property type="protein sequence ID" value="RAO67486.1"/>
    <property type="molecule type" value="Genomic_DNA"/>
</dbReference>
<dbReference type="InterPro" id="IPR007219">
    <property type="entry name" value="XnlR_reg_dom"/>
</dbReference>
<proteinExistence type="predicted"/>
<dbReference type="RefSeq" id="XP_040732002.1">
    <property type="nucleotide sequence ID" value="XM_040875760.1"/>
</dbReference>
<dbReference type="OrthoDB" id="3037908at2759"/>
<dbReference type="CDD" id="cd00067">
    <property type="entry name" value="GAL4"/>
    <property type="match status" value="1"/>
</dbReference>
<evidence type="ECO:0000256" key="7">
    <source>
        <dbReference type="SAM" id="MobiDB-lite"/>
    </source>
</evidence>
<dbReference type="STRING" id="1196081.A0A364KV97"/>
<dbReference type="Pfam" id="PF00172">
    <property type="entry name" value="Zn_clus"/>
    <property type="match status" value="1"/>
</dbReference>
<dbReference type="GO" id="GO:0008270">
    <property type="term" value="F:zinc ion binding"/>
    <property type="evidence" value="ECO:0007669"/>
    <property type="project" value="InterPro"/>
</dbReference>
<dbReference type="InterPro" id="IPR036396">
    <property type="entry name" value="Cyt_P450_sf"/>
</dbReference>
<accession>A0A364KV97</accession>
<evidence type="ECO:0000256" key="5">
    <source>
        <dbReference type="ARBA" id="ARBA00023163"/>
    </source>
</evidence>
<dbReference type="InterPro" id="IPR036864">
    <property type="entry name" value="Zn2-C6_fun-type_DNA-bd_sf"/>
</dbReference>
<feature type="region of interest" description="Disordered" evidence="7">
    <location>
        <begin position="827"/>
        <end position="872"/>
    </location>
</feature>
<comment type="subcellular location">
    <subcellularLocation>
        <location evidence="1">Nucleus</location>
    </subcellularLocation>
</comment>
<keyword evidence="6" id="KW-0539">Nucleus</keyword>
<keyword evidence="4" id="KW-0238">DNA-binding</keyword>
<dbReference type="GO" id="GO:0004497">
    <property type="term" value="F:monooxygenase activity"/>
    <property type="evidence" value="ECO:0007669"/>
    <property type="project" value="InterPro"/>
</dbReference>
<feature type="domain" description="Zn(2)-C6 fungal-type" evidence="8">
    <location>
        <begin position="26"/>
        <end position="55"/>
    </location>
</feature>